<feature type="chain" id="PRO_5042232824" evidence="2">
    <location>
        <begin position="24"/>
        <end position="501"/>
    </location>
</feature>
<dbReference type="PANTHER" id="PTHR31414:SF19">
    <property type="entry name" value="TRANSMEMBRANE PROTEIN"/>
    <property type="match status" value="1"/>
</dbReference>
<feature type="transmembrane region" description="Helical" evidence="1">
    <location>
        <begin position="223"/>
        <end position="246"/>
    </location>
</feature>
<accession>A0AAD7PEK2</accession>
<evidence type="ECO:0000256" key="2">
    <source>
        <dbReference type="SAM" id="SignalP"/>
    </source>
</evidence>
<gene>
    <name evidence="3" type="ORF">O6P43_024545</name>
</gene>
<feature type="transmembrane region" description="Helical" evidence="1">
    <location>
        <begin position="253"/>
        <end position="277"/>
    </location>
</feature>
<keyword evidence="1 3" id="KW-0812">Transmembrane</keyword>
<feature type="transmembrane region" description="Helical" evidence="1">
    <location>
        <begin position="115"/>
        <end position="137"/>
    </location>
</feature>
<dbReference type="GO" id="GO:0016020">
    <property type="term" value="C:membrane"/>
    <property type="evidence" value="ECO:0007669"/>
    <property type="project" value="TreeGrafter"/>
</dbReference>
<keyword evidence="1" id="KW-0472">Membrane</keyword>
<evidence type="ECO:0000256" key="1">
    <source>
        <dbReference type="SAM" id="Phobius"/>
    </source>
</evidence>
<dbReference type="EMBL" id="JARAOO010000010">
    <property type="protein sequence ID" value="KAJ7952751.1"/>
    <property type="molecule type" value="Genomic_DNA"/>
</dbReference>
<comment type="caution">
    <text evidence="3">The sequence shown here is derived from an EMBL/GenBank/DDBJ whole genome shotgun (WGS) entry which is preliminary data.</text>
</comment>
<dbReference type="PANTHER" id="PTHR31414">
    <property type="entry name" value="TRANSMEMBRANE PROTEIN DDB_G0292058"/>
    <property type="match status" value="1"/>
</dbReference>
<feature type="transmembrane region" description="Helical" evidence="1">
    <location>
        <begin position="76"/>
        <end position="95"/>
    </location>
</feature>
<sequence length="501" mass="56051">MASINSINRLLLVSLICFLISSSFFKPKCLVLGSLLHEDSFKRPDPLHHFKDYNGSFDVTNKHYIASTAFTGVHGYVMAGVWLLCGLGFGIFVAVKGLTGGSARFPLRDSLAQHYLLLFLLVLFLTSVAIIASSLVISANQSTLRRTGKLKEIVVGGGDVAVQKLGKVTKTLKQMQVLLLPYDKEISSRLNTTMDRLRKESHTIQHFVDQGGRSINQIIHSAYITHVVIITINLLMLMASLVLLILHWRPGLFIITFCCWVLTIVFWLSTGVDFFIYNFADDTCLIFQDFDENPQTNTLALMLPCMNETYSTQMMTEIGFSIHNYIIELNTKIAVITQLVGLNAQSEASGGVIQICDPFSQAPNHTYIPDSCPPKSILIGNLPSMLLRFTCQNKDSPKECSSNGKFIPEDSYNMVRAYSSSIQQLINIYPDLKSLSECKFVKDMVSELVWHQCKPLKVSIRLLWASMLSLSIVMMVLEIFWVAKAIQDWGRSFSACSITPN</sequence>
<proteinExistence type="predicted"/>
<evidence type="ECO:0000313" key="4">
    <source>
        <dbReference type="Proteomes" id="UP001163823"/>
    </source>
</evidence>
<dbReference type="Proteomes" id="UP001163823">
    <property type="component" value="Chromosome 10"/>
</dbReference>
<dbReference type="AlphaFoldDB" id="A0AAD7PEK2"/>
<name>A0AAD7PEK2_QUISA</name>
<keyword evidence="1" id="KW-1133">Transmembrane helix</keyword>
<dbReference type="InterPro" id="IPR040283">
    <property type="entry name" value="DDB_G0292058-like"/>
</dbReference>
<protein>
    <submittedName>
        <fullName evidence="3">Transmembrane protein</fullName>
    </submittedName>
</protein>
<feature type="transmembrane region" description="Helical" evidence="1">
    <location>
        <begin position="462"/>
        <end position="483"/>
    </location>
</feature>
<keyword evidence="2" id="KW-0732">Signal</keyword>
<keyword evidence="4" id="KW-1185">Reference proteome</keyword>
<reference evidence="3" key="1">
    <citation type="journal article" date="2023" name="Science">
        <title>Elucidation of the pathway for biosynthesis of saponin adjuvants from the soapbark tree.</title>
        <authorList>
            <person name="Reed J."/>
            <person name="Orme A."/>
            <person name="El-Demerdash A."/>
            <person name="Owen C."/>
            <person name="Martin L.B.B."/>
            <person name="Misra R.C."/>
            <person name="Kikuchi S."/>
            <person name="Rejzek M."/>
            <person name="Martin A.C."/>
            <person name="Harkess A."/>
            <person name="Leebens-Mack J."/>
            <person name="Louveau T."/>
            <person name="Stephenson M.J."/>
            <person name="Osbourn A."/>
        </authorList>
    </citation>
    <scope>NUCLEOTIDE SEQUENCE</scope>
    <source>
        <strain evidence="3">S10</strain>
    </source>
</reference>
<dbReference type="KEGG" id="qsa:O6P43_024545"/>
<organism evidence="3 4">
    <name type="scientific">Quillaja saponaria</name>
    <name type="common">Soap bark tree</name>
    <dbReference type="NCBI Taxonomy" id="32244"/>
    <lineage>
        <taxon>Eukaryota</taxon>
        <taxon>Viridiplantae</taxon>
        <taxon>Streptophyta</taxon>
        <taxon>Embryophyta</taxon>
        <taxon>Tracheophyta</taxon>
        <taxon>Spermatophyta</taxon>
        <taxon>Magnoliopsida</taxon>
        <taxon>eudicotyledons</taxon>
        <taxon>Gunneridae</taxon>
        <taxon>Pentapetalae</taxon>
        <taxon>rosids</taxon>
        <taxon>fabids</taxon>
        <taxon>Fabales</taxon>
        <taxon>Quillajaceae</taxon>
        <taxon>Quillaja</taxon>
    </lineage>
</organism>
<evidence type="ECO:0000313" key="3">
    <source>
        <dbReference type="EMBL" id="KAJ7952751.1"/>
    </source>
</evidence>
<feature type="signal peptide" evidence="2">
    <location>
        <begin position="1"/>
        <end position="23"/>
    </location>
</feature>